<dbReference type="GO" id="GO:0098552">
    <property type="term" value="C:side of membrane"/>
    <property type="evidence" value="ECO:0007669"/>
    <property type="project" value="UniProtKB-KW"/>
</dbReference>
<dbReference type="PANTHER" id="PTHR10443:SF12">
    <property type="entry name" value="DIPEPTIDASE"/>
    <property type="match status" value="1"/>
</dbReference>
<dbReference type="FunFam" id="3.20.20.140:FF:000030">
    <property type="entry name" value="Dipeptidase"/>
    <property type="match status" value="1"/>
</dbReference>
<keyword evidence="2" id="KW-0812">Transmembrane</keyword>
<keyword evidence="1" id="KW-0449">Lipoprotein</keyword>
<dbReference type="Gene3D" id="3.20.20.140">
    <property type="entry name" value="Metal-dependent hydrolases"/>
    <property type="match status" value="1"/>
</dbReference>
<dbReference type="Proteomes" id="UP000515158">
    <property type="component" value="Unplaced"/>
</dbReference>
<dbReference type="GO" id="GO:0006508">
    <property type="term" value="P:proteolysis"/>
    <property type="evidence" value="ECO:0007669"/>
    <property type="project" value="UniProtKB-KW"/>
</dbReference>
<dbReference type="InterPro" id="IPR008257">
    <property type="entry name" value="Pept_M19"/>
</dbReference>
<dbReference type="PROSITE" id="PS51365">
    <property type="entry name" value="RENAL_DIPEPTIDASE_2"/>
    <property type="match status" value="1"/>
</dbReference>
<evidence type="ECO:0000256" key="1">
    <source>
        <dbReference type="RuleBase" id="RU341113"/>
    </source>
</evidence>
<evidence type="ECO:0000256" key="2">
    <source>
        <dbReference type="SAM" id="Phobius"/>
    </source>
</evidence>
<keyword evidence="2" id="KW-0472">Membrane</keyword>
<dbReference type="OrthoDB" id="445695at2759"/>
<name>A0A6P8ZYI2_THRPL</name>
<keyword evidence="1" id="KW-0482">Metalloprotease</keyword>
<keyword evidence="2" id="KW-1133">Transmembrane helix</keyword>
<evidence type="ECO:0000313" key="4">
    <source>
        <dbReference type="RefSeq" id="XP_034250493.1"/>
    </source>
</evidence>
<keyword evidence="1" id="KW-0224">Dipeptidase</keyword>
<comment type="subcellular location">
    <subcellularLocation>
        <location evidence="1">Membrane</location>
        <topology evidence="1">Lipid-anchor</topology>
        <topology evidence="1">GPI-anchor</topology>
    </subcellularLocation>
</comment>
<dbReference type="GO" id="GO:0046872">
    <property type="term" value="F:metal ion binding"/>
    <property type="evidence" value="ECO:0007669"/>
    <property type="project" value="UniProtKB-UniRule"/>
</dbReference>
<dbReference type="InterPro" id="IPR032466">
    <property type="entry name" value="Metal_Hydrolase"/>
</dbReference>
<keyword evidence="1" id="KW-0336">GPI-anchor</keyword>
<dbReference type="GeneID" id="117650945"/>
<keyword evidence="1" id="KW-0645">Protease</keyword>
<keyword evidence="1" id="KW-0479">Metal-binding</keyword>
<reference evidence="4" key="1">
    <citation type="submission" date="2025-08" db="UniProtKB">
        <authorList>
            <consortium name="RefSeq"/>
        </authorList>
    </citation>
    <scope>IDENTIFICATION</scope>
    <source>
        <tissue evidence="4">Total insect</tissue>
    </source>
</reference>
<keyword evidence="1" id="KW-0862">Zinc</keyword>
<dbReference type="Pfam" id="PF01244">
    <property type="entry name" value="Peptidase_M19"/>
    <property type="match status" value="1"/>
</dbReference>
<dbReference type="InParanoid" id="A0A6P8ZYI2"/>
<keyword evidence="3" id="KW-1185">Reference proteome</keyword>
<comment type="catalytic activity">
    <reaction evidence="1">
        <text>an L-aminoacyl-L-amino acid + H2O = 2 an L-alpha-amino acid</text>
        <dbReference type="Rhea" id="RHEA:48940"/>
        <dbReference type="ChEBI" id="CHEBI:15377"/>
        <dbReference type="ChEBI" id="CHEBI:59869"/>
        <dbReference type="ChEBI" id="CHEBI:77460"/>
        <dbReference type="EC" id="3.4.13.19"/>
    </reaction>
</comment>
<dbReference type="PANTHER" id="PTHR10443">
    <property type="entry name" value="MICROSOMAL DIPEPTIDASE"/>
    <property type="match status" value="1"/>
</dbReference>
<keyword evidence="1" id="KW-1015">Disulfide bond</keyword>
<organism evidence="4">
    <name type="scientific">Thrips palmi</name>
    <name type="common">Melon thrips</name>
    <dbReference type="NCBI Taxonomy" id="161013"/>
    <lineage>
        <taxon>Eukaryota</taxon>
        <taxon>Metazoa</taxon>
        <taxon>Ecdysozoa</taxon>
        <taxon>Arthropoda</taxon>
        <taxon>Hexapoda</taxon>
        <taxon>Insecta</taxon>
        <taxon>Pterygota</taxon>
        <taxon>Neoptera</taxon>
        <taxon>Paraneoptera</taxon>
        <taxon>Thysanoptera</taxon>
        <taxon>Terebrantia</taxon>
        <taxon>Thripoidea</taxon>
        <taxon>Thripidae</taxon>
        <taxon>Thrips</taxon>
    </lineage>
</organism>
<sequence length="506" mass="55737">MQDIDMELQQHIQQCNCTCDHMGYGNYMDYQTTCLSELPDVAAPRCNGRASRSHIHLGYPDSASSCSSKDSAPEARGGTARRRRPWCVGLAVCSLCVLLALALGVPLSLRGSRGLSTHQERLDLVRRLLKEVPLIDGHNDLPWNMRKYVHNQMGSFNFSKLDASEPWKTSNWSHTDLTRLRTGMVGAQFWSAYVPCGAQFLDAVQLTLEQIDVIKRLAEMHPDSLRIATTVNAIHDAHQTGRIASLIGVEGGHTLGNSLAVLRMYYGLGARYLTLTHTCDTPWADCSVGEKEVQTADDAKKPARHKSGLSHFGKLVVKEMNRLGMMIDLSHASVRTMEDALNVTQAPLVFSHSSARTLCNSTRNVPDEILQQVASNGGIVMVNFYTYFVTCNHTADLQDVIGHINHIRKVAGPDHVGIGAGYDGINKTPRGLEDVSKYPDLLATLLADPAWTETDVKKLAGGNLLRVFSAVEEVRDKWRMAAVPPSDELIGMPFLEGKTDCLWMGS</sequence>
<dbReference type="KEGG" id="tpal:117650945"/>
<gene>
    <name evidence="4" type="primary">LOC117650945</name>
</gene>
<comment type="similarity">
    <text evidence="1">Belongs to the metallo-dependent hydrolases superfamily. Peptidase M19 family.</text>
</comment>
<dbReference type="SUPFAM" id="SSF51556">
    <property type="entry name" value="Metallo-dependent hydrolases"/>
    <property type="match status" value="1"/>
</dbReference>
<dbReference type="EC" id="3.4.13.19" evidence="1"/>
<proteinExistence type="inferred from homology"/>
<evidence type="ECO:0000313" key="3">
    <source>
        <dbReference type="Proteomes" id="UP000515158"/>
    </source>
</evidence>
<protein>
    <recommendedName>
        <fullName evidence="1">Dipeptidase</fullName>
        <ecNumber evidence="1">3.4.13.19</ecNumber>
    </recommendedName>
</protein>
<keyword evidence="1" id="KW-0325">Glycoprotein</keyword>
<accession>A0A6P8ZYI2</accession>
<dbReference type="AlphaFoldDB" id="A0A6P8ZYI2"/>
<comment type="subunit">
    <text evidence="1">Homodimer; disulfide-linked.</text>
</comment>
<dbReference type="GO" id="GO:0070573">
    <property type="term" value="F:metallodipeptidase activity"/>
    <property type="evidence" value="ECO:0007669"/>
    <property type="project" value="InterPro"/>
</dbReference>
<comment type="cofactor">
    <cofactor evidence="1">
        <name>Zn(2+)</name>
        <dbReference type="ChEBI" id="CHEBI:29105"/>
    </cofactor>
</comment>
<dbReference type="RefSeq" id="XP_034250493.1">
    <property type="nucleotide sequence ID" value="XM_034394602.1"/>
</dbReference>
<feature type="transmembrane region" description="Helical" evidence="2">
    <location>
        <begin position="86"/>
        <end position="109"/>
    </location>
</feature>
<keyword evidence="1" id="KW-0378">Hydrolase</keyword>
<dbReference type="CDD" id="cd01301">
    <property type="entry name" value="rDP_like"/>
    <property type="match status" value="1"/>
</dbReference>